<proteinExistence type="predicted"/>
<protein>
    <submittedName>
        <fullName evidence="2">Uncharacterized protein</fullName>
    </submittedName>
</protein>
<dbReference type="RefSeq" id="WP_347949551.1">
    <property type="nucleotide sequence ID" value="NZ_JBDXMI010000001.1"/>
</dbReference>
<name>A0ABV0IMK0_9NEIS</name>
<evidence type="ECO:0000313" key="3">
    <source>
        <dbReference type="Proteomes" id="UP001462502"/>
    </source>
</evidence>
<feature type="region of interest" description="Disordered" evidence="1">
    <location>
        <begin position="118"/>
        <end position="144"/>
    </location>
</feature>
<evidence type="ECO:0000313" key="2">
    <source>
        <dbReference type="EMBL" id="MEO9382514.1"/>
    </source>
</evidence>
<gene>
    <name evidence="2" type="ORF">ABI908_00085</name>
</gene>
<feature type="non-terminal residue" evidence="2">
    <location>
        <position position="1"/>
    </location>
</feature>
<comment type="caution">
    <text evidence="2">The sequence shown here is derived from an EMBL/GenBank/DDBJ whole genome shotgun (WGS) entry which is preliminary data.</text>
</comment>
<dbReference type="Proteomes" id="UP001462502">
    <property type="component" value="Unassembled WGS sequence"/>
</dbReference>
<dbReference type="EMBL" id="JBDXMI010000001">
    <property type="protein sequence ID" value="MEO9382514.1"/>
    <property type="molecule type" value="Genomic_DNA"/>
</dbReference>
<keyword evidence="3" id="KW-1185">Reference proteome</keyword>
<organism evidence="2 3">
    <name type="scientific">Chromobacterium phragmitis</name>
    <dbReference type="NCBI Taxonomy" id="2202141"/>
    <lineage>
        <taxon>Bacteria</taxon>
        <taxon>Pseudomonadati</taxon>
        <taxon>Pseudomonadota</taxon>
        <taxon>Betaproteobacteria</taxon>
        <taxon>Neisseriales</taxon>
        <taxon>Chromobacteriaceae</taxon>
        <taxon>Chromobacterium</taxon>
    </lineage>
</organism>
<reference evidence="2 3" key="1">
    <citation type="submission" date="2024-05" db="EMBL/GenBank/DDBJ databases">
        <authorList>
            <person name="De Oliveira J.P."/>
            <person name="Noriler S.A."/>
            <person name="De Oliveira A.G."/>
            <person name="Sipoli D.S."/>
        </authorList>
    </citation>
    <scope>NUCLEOTIDE SEQUENCE [LARGE SCALE GENOMIC DNA]</scope>
    <source>
        <strain evidence="2 3">LABIM192</strain>
    </source>
</reference>
<sequence>SRQTAADAANPASQQPTGAELAARRHALMLDVDLLSPNELSALLCGDHMPDGAPAELEAEIHRQFATWAHGRIHEGAFDHPQLSSRELFLQFCASHPSLIEKTRIAIDESLRRRRIEGALNTAPSSPARLSPPRDDIPAADPSPRRIAIHPFRDEKGGWLKVSHQDFIDLGLAGLVSGEGSKMTPSGIYLAFDEANPRCDAQRLVDAMEAAGRHAHCHPQIESRESQIRSYASYFAPLVGYMPKIGDTLKLVEGIARIEAKSPNGSWLAVFEKAKTKQRALSSGRFYDFIEEVITGDFLQANPANP</sequence>
<evidence type="ECO:0000256" key="1">
    <source>
        <dbReference type="SAM" id="MobiDB-lite"/>
    </source>
</evidence>
<accession>A0ABV0IMK0</accession>